<organism evidence="3 4">
    <name type="scientific">Tolypocladium capitatum</name>
    <dbReference type="NCBI Taxonomy" id="45235"/>
    <lineage>
        <taxon>Eukaryota</taxon>
        <taxon>Fungi</taxon>
        <taxon>Dikarya</taxon>
        <taxon>Ascomycota</taxon>
        <taxon>Pezizomycotina</taxon>
        <taxon>Sordariomycetes</taxon>
        <taxon>Hypocreomycetidae</taxon>
        <taxon>Hypocreales</taxon>
        <taxon>Ophiocordycipitaceae</taxon>
        <taxon>Tolypocladium</taxon>
    </lineage>
</organism>
<evidence type="ECO:0000313" key="4">
    <source>
        <dbReference type="Proteomes" id="UP000236621"/>
    </source>
</evidence>
<feature type="compositionally biased region" description="Low complexity" evidence="1">
    <location>
        <begin position="219"/>
        <end position="240"/>
    </location>
</feature>
<feature type="region of interest" description="Disordered" evidence="1">
    <location>
        <begin position="140"/>
        <end position="258"/>
    </location>
</feature>
<gene>
    <name evidence="3" type="ORF">TCAP_05339</name>
</gene>
<name>A0A2K3QB05_9HYPO</name>
<comment type="caution">
    <text evidence="3">The sequence shown here is derived from an EMBL/GenBank/DDBJ whole genome shotgun (WGS) entry which is preliminary data.</text>
</comment>
<protein>
    <recommendedName>
        <fullName evidence="5">Protein RCR2</fullName>
    </recommendedName>
</protein>
<accession>A0A2K3QB05</accession>
<keyword evidence="2" id="KW-0812">Transmembrane</keyword>
<feature type="compositionally biased region" description="Polar residues" evidence="1">
    <location>
        <begin position="202"/>
        <end position="217"/>
    </location>
</feature>
<dbReference type="GO" id="GO:0016192">
    <property type="term" value="P:vesicle-mediated transport"/>
    <property type="evidence" value="ECO:0007669"/>
    <property type="project" value="TreeGrafter"/>
</dbReference>
<evidence type="ECO:0008006" key="5">
    <source>
        <dbReference type="Google" id="ProtNLM"/>
    </source>
</evidence>
<keyword evidence="4" id="KW-1185">Reference proteome</keyword>
<dbReference type="Proteomes" id="UP000236621">
    <property type="component" value="Unassembled WGS sequence"/>
</dbReference>
<evidence type="ECO:0000256" key="2">
    <source>
        <dbReference type="SAM" id="Phobius"/>
    </source>
</evidence>
<dbReference type="InterPro" id="IPR020999">
    <property type="entry name" value="Chitin_synth_reg_RCR"/>
</dbReference>
<reference evidence="3 4" key="1">
    <citation type="submission" date="2017-08" db="EMBL/GenBank/DDBJ databases">
        <title>Harnessing the power of phylogenomics to disentangle the directionality and signatures of interkingdom host jumping in the parasitic fungal genus Tolypocladium.</title>
        <authorList>
            <person name="Quandt C.A."/>
            <person name="Patterson W."/>
            <person name="Spatafora J.W."/>
        </authorList>
    </citation>
    <scope>NUCLEOTIDE SEQUENCE [LARGE SCALE GENOMIC DNA]</scope>
    <source>
        <strain evidence="3 4">CBS 113982</strain>
    </source>
</reference>
<dbReference type="PANTHER" id="PTHR28187">
    <property type="entry name" value="PROTEIN RCR1-RELATED"/>
    <property type="match status" value="1"/>
</dbReference>
<evidence type="ECO:0000256" key="1">
    <source>
        <dbReference type="SAM" id="MobiDB-lite"/>
    </source>
</evidence>
<keyword evidence="2" id="KW-0472">Membrane</keyword>
<proteinExistence type="predicted"/>
<feature type="transmembrane region" description="Helical" evidence="2">
    <location>
        <begin position="105"/>
        <end position="129"/>
    </location>
</feature>
<dbReference type="EMBL" id="NRSZ01000850">
    <property type="protein sequence ID" value="PNY24735.1"/>
    <property type="molecule type" value="Genomic_DNA"/>
</dbReference>
<keyword evidence="2" id="KW-1133">Transmembrane helix</keyword>
<dbReference type="PANTHER" id="PTHR28187:SF1">
    <property type="entry name" value="PROTEIN RCR1-RELATED"/>
    <property type="match status" value="1"/>
</dbReference>
<feature type="compositionally biased region" description="Low complexity" evidence="1">
    <location>
        <begin position="166"/>
        <end position="193"/>
    </location>
</feature>
<evidence type="ECO:0000313" key="3">
    <source>
        <dbReference type="EMBL" id="PNY24735.1"/>
    </source>
</evidence>
<sequence>MAGLARPPPMHACTCSYAACCPNFIPRPPFATLHRHQQRCIDISNAASTSATPKPAHRTLDEKRTGALEYPDPDRRERAKEDTMALYCDGYYSHNNSCYSRWYDWGRWIVVGAIIVIIILAMFSCACLARRRRRRGAQPLYGTGWMAPGSKAGGQGGHAMNNYQSGYNPQGYDQQGGYNQAYNQQQPQQPYGGFANPPPAYGQQQQHPQYTGTTFNPNDGYYGDQSHQQQQQYGVQPPQSAYQRDGQYNPPTGPPPGK</sequence>
<dbReference type="Pfam" id="PF12273">
    <property type="entry name" value="RCR"/>
    <property type="match status" value="1"/>
</dbReference>
<dbReference type="OrthoDB" id="3556830at2759"/>
<dbReference type="AlphaFoldDB" id="A0A2K3QB05"/>